<feature type="compositionally biased region" description="Basic residues" evidence="1">
    <location>
        <begin position="268"/>
        <end position="277"/>
    </location>
</feature>
<organism evidence="2">
    <name type="scientific">uncultured bacterium</name>
    <name type="common">gcode 4</name>
    <dbReference type="NCBI Taxonomy" id="1234023"/>
    <lineage>
        <taxon>Bacteria</taxon>
        <taxon>environmental samples</taxon>
    </lineage>
</organism>
<reference evidence="2" key="1">
    <citation type="journal article" date="2012" name="Science">
        <title>Fermentation, hydrogen, and sulfur metabolism in multiple uncultivated bacterial phyla.</title>
        <authorList>
            <person name="Wrighton K.C."/>
            <person name="Thomas B.C."/>
            <person name="Sharon I."/>
            <person name="Miller C.S."/>
            <person name="Castelle C.J."/>
            <person name="VerBerkmoes N.C."/>
            <person name="Wilkins M.J."/>
            <person name="Hettich R.L."/>
            <person name="Lipton M.S."/>
            <person name="Williams K.H."/>
            <person name="Long P.E."/>
            <person name="Banfield J.F."/>
        </authorList>
    </citation>
    <scope>NUCLEOTIDE SEQUENCE [LARGE SCALE GENOMIC DNA]</scope>
</reference>
<feature type="region of interest" description="Disordered" evidence="1">
    <location>
        <begin position="257"/>
        <end position="277"/>
    </location>
</feature>
<dbReference type="EMBL" id="AMFJ01036053">
    <property type="protein sequence ID" value="EKD25487.1"/>
    <property type="molecule type" value="Genomic_DNA"/>
</dbReference>
<dbReference type="AlphaFoldDB" id="K1XJX5"/>
<accession>K1XJX5</accession>
<proteinExistence type="predicted"/>
<protein>
    <submittedName>
        <fullName evidence="2">Uncharacterized protein</fullName>
    </submittedName>
</protein>
<sequence length="277" mass="31885">MKKFLWMIFVALMFFWRIHADDLWNITLNYCDTTNSTVQYQIIPGVETSICYTLSNSTSGAPVKVKIWFIDGTFTNDQRQNKACLSDADVENFWRYVTSYDQFVSLQPGETIQKEAKLLYPIGRDGLYHGCIVYSIVQEETGVQIADTSFSILMRRAKFIDVIVGDPKLAEEKETLWSNLLLITQKIENILPENLKNKLNITDILFGSDNQKTAIGDREEIFLISNNINYGGIITIFLFAGIIIFFIRSIRRKKGKRAAIHHPEAHKHPVHHHPKKK</sequence>
<comment type="caution">
    <text evidence="2">The sequence shown here is derived from an EMBL/GenBank/DDBJ whole genome shotgun (WGS) entry which is preliminary data.</text>
</comment>
<evidence type="ECO:0000313" key="2">
    <source>
        <dbReference type="EMBL" id="EKD25487.1"/>
    </source>
</evidence>
<evidence type="ECO:0000256" key="1">
    <source>
        <dbReference type="SAM" id="MobiDB-lite"/>
    </source>
</evidence>
<name>K1XJX5_9BACT</name>
<gene>
    <name evidence="2" type="ORF">ACD_80C00046G0014</name>
</gene>